<name>A0A3B1CV88_9ZZZZ</name>
<reference evidence="1" key="1">
    <citation type="submission" date="2018-06" db="EMBL/GenBank/DDBJ databases">
        <authorList>
            <person name="Zhirakovskaya E."/>
        </authorList>
    </citation>
    <scope>NUCLEOTIDE SEQUENCE</scope>
</reference>
<protein>
    <submittedName>
        <fullName evidence="1">Uncharacterized protein</fullName>
    </submittedName>
</protein>
<dbReference type="AlphaFoldDB" id="A0A3B1CV88"/>
<dbReference type="EMBL" id="UOGH01000089">
    <property type="protein sequence ID" value="VAX28503.1"/>
    <property type="molecule type" value="Genomic_DNA"/>
</dbReference>
<accession>A0A3B1CV88</accession>
<evidence type="ECO:0000313" key="1">
    <source>
        <dbReference type="EMBL" id="VAX28503.1"/>
    </source>
</evidence>
<sequence length="262" mass="29240">MKKITLLIILLLALTDVDSSAAFDTKGFQPVQPYGTFSTLSAYTIEKDKPGIMFSLERSIEPNFYRLFINASYGLTDKIEILTSIPFIFNYRGTGGIGDTSIGYKYNILSEKRLGPSISYLFGFSIPGKETFSTLGHVGGALLISKRVGPFRGHGNLFYFKSTSSSMEDEVELRLGLDLAAAHSFNILSELIVKKSHFSDHIDLVEGKMGYRVKISSNSYAALGVGYDFKNRTPELRIFLTLSLFPLDQVKVKRIYYKEGKT</sequence>
<proteinExistence type="predicted"/>
<gene>
    <name evidence="1" type="ORF">MNBD_NITROSPIRAE02-1123</name>
</gene>
<organism evidence="1">
    <name type="scientific">hydrothermal vent metagenome</name>
    <dbReference type="NCBI Taxonomy" id="652676"/>
    <lineage>
        <taxon>unclassified sequences</taxon>
        <taxon>metagenomes</taxon>
        <taxon>ecological metagenomes</taxon>
    </lineage>
</organism>